<keyword evidence="4" id="KW-1003">Cell membrane</keyword>
<keyword evidence="5 10" id="KW-0145">Chemotaxis</keyword>
<comment type="function">
    <text evidence="1 10">Controls the rotational direction of flagella during chemotaxis.</text>
</comment>
<evidence type="ECO:0000256" key="7">
    <source>
        <dbReference type="ARBA" id="ARBA00022779"/>
    </source>
</evidence>
<evidence type="ECO:0000256" key="8">
    <source>
        <dbReference type="ARBA" id="ARBA00022989"/>
    </source>
</evidence>
<keyword evidence="11" id="KW-0732">Signal</keyword>
<dbReference type="Proteomes" id="UP000634011">
    <property type="component" value="Unassembled WGS sequence"/>
</dbReference>
<evidence type="ECO:0000256" key="4">
    <source>
        <dbReference type="ARBA" id="ARBA00022475"/>
    </source>
</evidence>
<dbReference type="AlphaFoldDB" id="A0A923KIC1"/>
<keyword evidence="13" id="KW-1185">Reference proteome</keyword>
<comment type="caution">
    <text evidence="12">The sequence shown here is derived from an EMBL/GenBank/DDBJ whole genome shotgun (WGS) entry which is preliminary data.</text>
</comment>
<evidence type="ECO:0000256" key="1">
    <source>
        <dbReference type="ARBA" id="ARBA00002254"/>
    </source>
</evidence>
<accession>A0A923KIC1</accession>
<evidence type="ECO:0000256" key="6">
    <source>
        <dbReference type="ARBA" id="ARBA00022692"/>
    </source>
</evidence>
<dbReference type="GO" id="GO:0071978">
    <property type="term" value="P:bacterial-type flagellum-dependent swarming motility"/>
    <property type="evidence" value="ECO:0007669"/>
    <property type="project" value="TreeGrafter"/>
</dbReference>
<keyword evidence="8" id="KW-1133">Transmembrane helix</keyword>
<sequence length="143" mass="15873">MRKTAYKKTAYKHLLLISLFYALTLISSPVSANEKKEGGGEGASSVAALEPFTVNLSSFDRYLQISITLQLGNPEMAEKIKAKMPLVRHSMIMLLSGKESADIQNASGKHELINEIKEKINHVLEVKEHDGVTDVYLVNFVIQ</sequence>
<keyword evidence="6" id="KW-0812">Transmembrane</keyword>
<comment type="subcellular location">
    <subcellularLocation>
        <location evidence="10">Cell inner membrane</location>
    </subcellularLocation>
    <subcellularLocation>
        <location evidence="2">Cell membrane</location>
        <topology evidence="2">Single-pass membrane protein</topology>
    </subcellularLocation>
</comment>
<evidence type="ECO:0000313" key="12">
    <source>
        <dbReference type="EMBL" id="MBC3862407.1"/>
    </source>
</evidence>
<evidence type="ECO:0000256" key="10">
    <source>
        <dbReference type="RuleBase" id="RU364125"/>
    </source>
</evidence>
<dbReference type="PANTHER" id="PTHR35091">
    <property type="entry name" value="FLAGELLAR PROTEIN FLIL"/>
    <property type="match status" value="1"/>
</dbReference>
<feature type="chain" id="PRO_5036950301" description="Flagellar protein FliL" evidence="11">
    <location>
        <begin position="33"/>
        <end position="143"/>
    </location>
</feature>
<protein>
    <recommendedName>
        <fullName evidence="10">Flagellar protein FliL</fullName>
    </recommendedName>
</protein>
<dbReference type="PANTHER" id="PTHR35091:SF2">
    <property type="entry name" value="FLAGELLAR PROTEIN FLIL"/>
    <property type="match status" value="1"/>
</dbReference>
<dbReference type="GO" id="GO:0006935">
    <property type="term" value="P:chemotaxis"/>
    <property type="evidence" value="ECO:0007669"/>
    <property type="project" value="UniProtKB-KW"/>
</dbReference>
<dbReference type="Pfam" id="PF03748">
    <property type="entry name" value="FliL"/>
    <property type="match status" value="1"/>
</dbReference>
<keyword evidence="12" id="KW-0969">Cilium</keyword>
<name>A0A923KIC1_9BURK</name>
<keyword evidence="10" id="KW-0997">Cell inner membrane</keyword>
<proteinExistence type="inferred from homology"/>
<dbReference type="GO" id="GO:0009425">
    <property type="term" value="C:bacterial-type flagellum basal body"/>
    <property type="evidence" value="ECO:0007669"/>
    <property type="project" value="InterPro"/>
</dbReference>
<evidence type="ECO:0000256" key="3">
    <source>
        <dbReference type="ARBA" id="ARBA00008281"/>
    </source>
</evidence>
<organism evidence="12 13">
    <name type="scientific">Undibacterium jejuense</name>
    <dbReference type="NCBI Taxonomy" id="1344949"/>
    <lineage>
        <taxon>Bacteria</taxon>
        <taxon>Pseudomonadati</taxon>
        <taxon>Pseudomonadota</taxon>
        <taxon>Betaproteobacteria</taxon>
        <taxon>Burkholderiales</taxon>
        <taxon>Oxalobacteraceae</taxon>
        <taxon>Undibacterium</taxon>
    </lineage>
</organism>
<keyword evidence="12" id="KW-0282">Flagellum</keyword>
<feature type="signal peptide" evidence="11">
    <location>
        <begin position="1"/>
        <end position="32"/>
    </location>
</feature>
<reference evidence="12" key="1">
    <citation type="submission" date="2020-08" db="EMBL/GenBank/DDBJ databases">
        <title>Novel species isolated from subtropical streams in China.</title>
        <authorList>
            <person name="Lu H."/>
        </authorList>
    </citation>
    <scope>NUCLEOTIDE SEQUENCE</scope>
    <source>
        <strain evidence="12">KACC 12607</strain>
    </source>
</reference>
<dbReference type="EMBL" id="JACOFV010000008">
    <property type="protein sequence ID" value="MBC3862407.1"/>
    <property type="molecule type" value="Genomic_DNA"/>
</dbReference>
<dbReference type="GO" id="GO:0005886">
    <property type="term" value="C:plasma membrane"/>
    <property type="evidence" value="ECO:0007669"/>
    <property type="project" value="UniProtKB-SubCell"/>
</dbReference>
<gene>
    <name evidence="12" type="ORF">H8K32_09880</name>
</gene>
<keyword evidence="12" id="KW-0966">Cell projection</keyword>
<evidence type="ECO:0000256" key="9">
    <source>
        <dbReference type="ARBA" id="ARBA00023136"/>
    </source>
</evidence>
<evidence type="ECO:0000313" key="13">
    <source>
        <dbReference type="Proteomes" id="UP000634011"/>
    </source>
</evidence>
<evidence type="ECO:0000256" key="2">
    <source>
        <dbReference type="ARBA" id="ARBA00004162"/>
    </source>
</evidence>
<comment type="similarity">
    <text evidence="3 10">Belongs to the FliL family.</text>
</comment>
<keyword evidence="7 10" id="KW-0283">Flagellar rotation</keyword>
<evidence type="ECO:0000256" key="11">
    <source>
        <dbReference type="SAM" id="SignalP"/>
    </source>
</evidence>
<dbReference type="InterPro" id="IPR005503">
    <property type="entry name" value="FliL"/>
</dbReference>
<evidence type="ECO:0000256" key="5">
    <source>
        <dbReference type="ARBA" id="ARBA00022500"/>
    </source>
</evidence>
<keyword evidence="9 10" id="KW-0472">Membrane</keyword>